<organism evidence="1 2">
    <name type="scientific">Thermomonospora umbrina</name>
    <dbReference type="NCBI Taxonomy" id="111806"/>
    <lineage>
        <taxon>Bacteria</taxon>
        <taxon>Bacillati</taxon>
        <taxon>Actinomycetota</taxon>
        <taxon>Actinomycetes</taxon>
        <taxon>Streptosporangiales</taxon>
        <taxon>Thermomonosporaceae</taxon>
        <taxon>Thermomonospora</taxon>
    </lineage>
</organism>
<dbReference type="Proteomes" id="UP000256661">
    <property type="component" value="Unassembled WGS sequence"/>
</dbReference>
<accession>A0A3D9T1M7</accession>
<reference evidence="1 2" key="1">
    <citation type="submission" date="2018-08" db="EMBL/GenBank/DDBJ databases">
        <title>Sequencing the genomes of 1000 actinobacteria strains.</title>
        <authorList>
            <person name="Klenk H.-P."/>
        </authorList>
    </citation>
    <scope>NUCLEOTIDE SEQUENCE [LARGE SCALE GENOMIC DNA]</scope>
    <source>
        <strain evidence="1 2">DSM 43927</strain>
    </source>
</reference>
<dbReference type="AlphaFoldDB" id="A0A3D9T1M7"/>
<keyword evidence="2" id="KW-1185">Reference proteome</keyword>
<comment type="caution">
    <text evidence="1">The sequence shown here is derived from an EMBL/GenBank/DDBJ whole genome shotgun (WGS) entry which is preliminary data.</text>
</comment>
<proteinExistence type="predicted"/>
<dbReference type="EMBL" id="QTTT01000001">
    <property type="protein sequence ID" value="REF00751.1"/>
    <property type="molecule type" value="Genomic_DNA"/>
</dbReference>
<name>A0A3D9T1M7_9ACTN</name>
<sequence>MRRVSSDRRTGTGERFLALHRRRPQAAALDSHPRRIYNVKPLAGFYLLP</sequence>
<protein>
    <submittedName>
        <fullName evidence="1">Uncharacterized protein</fullName>
    </submittedName>
</protein>
<evidence type="ECO:0000313" key="2">
    <source>
        <dbReference type="Proteomes" id="UP000256661"/>
    </source>
</evidence>
<gene>
    <name evidence="1" type="ORF">DFJ69_6330</name>
</gene>
<evidence type="ECO:0000313" key="1">
    <source>
        <dbReference type="EMBL" id="REF00751.1"/>
    </source>
</evidence>